<feature type="compositionally biased region" description="Basic and acidic residues" evidence="1">
    <location>
        <begin position="190"/>
        <end position="207"/>
    </location>
</feature>
<gene>
    <name evidence="2" type="ORF">M6B38_202335</name>
</gene>
<evidence type="ECO:0000313" key="3">
    <source>
        <dbReference type="Proteomes" id="UP001140949"/>
    </source>
</evidence>
<reference evidence="2" key="2">
    <citation type="submission" date="2023-04" db="EMBL/GenBank/DDBJ databases">
        <authorList>
            <person name="Bruccoleri R.E."/>
            <person name="Oakeley E.J."/>
            <person name="Faust A.-M."/>
            <person name="Dessus-Babus S."/>
            <person name="Altorfer M."/>
            <person name="Burckhardt D."/>
            <person name="Oertli M."/>
            <person name="Naumann U."/>
            <person name="Petersen F."/>
            <person name="Wong J."/>
        </authorList>
    </citation>
    <scope>NUCLEOTIDE SEQUENCE</scope>
    <source>
        <strain evidence="2">GSM-AAB239-AS_SAM_17_03QT</strain>
        <tissue evidence="2">Leaf</tissue>
    </source>
</reference>
<feature type="region of interest" description="Disordered" evidence="1">
    <location>
        <begin position="225"/>
        <end position="253"/>
    </location>
</feature>
<feature type="compositionally biased region" description="Low complexity" evidence="1">
    <location>
        <begin position="100"/>
        <end position="119"/>
    </location>
</feature>
<dbReference type="AlphaFoldDB" id="A0AAX6E9U2"/>
<dbReference type="PANTHER" id="PTHR34120">
    <property type="entry name" value="EXPRESSED PROTEIN"/>
    <property type="match status" value="1"/>
</dbReference>
<accession>A0AAX6E9U2</accession>
<feature type="region of interest" description="Disordered" evidence="1">
    <location>
        <begin position="29"/>
        <end position="208"/>
    </location>
</feature>
<feature type="compositionally biased region" description="Pro residues" evidence="1">
    <location>
        <begin position="35"/>
        <end position="44"/>
    </location>
</feature>
<name>A0AAX6E9U2_IRIPA</name>
<dbReference type="EMBL" id="JANAVB010038615">
    <property type="protein sequence ID" value="KAJ6800856.1"/>
    <property type="molecule type" value="Genomic_DNA"/>
</dbReference>
<evidence type="ECO:0000256" key="1">
    <source>
        <dbReference type="SAM" id="MobiDB-lite"/>
    </source>
</evidence>
<keyword evidence="3" id="KW-1185">Reference proteome</keyword>
<organism evidence="2 3">
    <name type="scientific">Iris pallida</name>
    <name type="common">Sweet iris</name>
    <dbReference type="NCBI Taxonomy" id="29817"/>
    <lineage>
        <taxon>Eukaryota</taxon>
        <taxon>Viridiplantae</taxon>
        <taxon>Streptophyta</taxon>
        <taxon>Embryophyta</taxon>
        <taxon>Tracheophyta</taxon>
        <taxon>Spermatophyta</taxon>
        <taxon>Magnoliopsida</taxon>
        <taxon>Liliopsida</taxon>
        <taxon>Asparagales</taxon>
        <taxon>Iridaceae</taxon>
        <taxon>Iridoideae</taxon>
        <taxon>Irideae</taxon>
        <taxon>Iris</taxon>
    </lineage>
</organism>
<comment type="caution">
    <text evidence="2">The sequence shown here is derived from an EMBL/GenBank/DDBJ whole genome shotgun (WGS) entry which is preliminary data.</text>
</comment>
<proteinExistence type="predicted"/>
<dbReference type="PANTHER" id="PTHR34120:SF2">
    <property type="entry name" value="OS01G0860900 PROTEIN"/>
    <property type="match status" value="1"/>
</dbReference>
<sequence>MLTHQSQTKKLVHFVALSPTFFITSSRFIKNTTPTRPPPPPPYSFPSMPETSICGLAGDVRVGPTPDPDPSLPPESVRVPIHSIGGGVYERDDSAKESTNPKSNNNPNPNANANAKVAAGGSRSASQRGTNLKAEGPIIGLPGRIRHVSCSVSRRPPPPSTSSRIFPKKKKAVPQSEPTSPKVSCFGKVSSDRERVERKDKRRDPNRKPGWWAHLAAFFLSCACGGSGGGRRRRRKLLDDDGTEAKPANGKIKSTTPAATRLAAVPVEEPPVPGLGGMKRFASGRRSAAWASEGEFDIDRDAVLARHSVGSIQEGWRD</sequence>
<dbReference type="Proteomes" id="UP001140949">
    <property type="component" value="Unassembled WGS sequence"/>
</dbReference>
<evidence type="ECO:0000313" key="2">
    <source>
        <dbReference type="EMBL" id="KAJ6800856.1"/>
    </source>
</evidence>
<reference evidence="2" key="1">
    <citation type="journal article" date="2023" name="GigaByte">
        <title>Genome assembly of the bearded iris, Iris pallida Lam.</title>
        <authorList>
            <person name="Bruccoleri R.E."/>
            <person name="Oakeley E.J."/>
            <person name="Faust A.M.E."/>
            <person name="Altorfer M."/>
            <person name="Dessus-Babus S."/>
            <person name="Burckhardt D."/>
            <person name="Oertli M."/>
            <person name="Naumann U."/>
            <person name="Petersen F."/>
            <person name="Wong J."/>
        </authorList>
    </citation>
    <scope>NUCLEOTIDE SEQUENCE</scope>
    <source>
        <strain evidence="2">GSM-AAB239-AS_SAM_17_03QT</strain>
    </source>
</reference>
<protein>
    <submittedName>
        <fullName evidence="2">Uncharacterized protein</fullName>
    </submittedName>
</protein>